<name>A0A8X6FPU4_TRICU</name>
<dbReference type="EMBL" id="BMAO01003230">
    <property type="protein sequence ID" value="GFQ86545.1"/>
    <property type="molecule type" value="Genomic_DNA"/>
</dbReference>
<evidence type="ECO:0000313" key="2">
    <source>
        <dbReference type="Proteomes" id="UP000887116"/>
    </source>
</evidence>
<keyword evidence="2" id="KW-1185">Reference proteome</keyword>
<dbReference type="AlphaFoldDB" id="A0A8X6FPU4"/>
<proteinExistence type="predicted"/>
<evidence type="ECO:0000313" key="1">
    <source>
        <dbReference type="EMBL" id="GFQ86545.1"/>
    </source>
</evidence>
<dbReference type="Proteomes" id="UP000887116">
    <property type="component" value="Unassembled WGS sequence"/>
</dbReference>
<reference evidence="1" key="1">
    <citation type="submission" date="2020-07" db="EMBL/GenBank/DDBJ databases">
        <title>Multicomponent nature underlies the extraordinary mechanical properties of spider dragline silk.</title>
        <authorList>
            <person name="Kono N."/>
            <person name="Nakamura H."/>
            <person name="Mori M."/>
            <person name="Yoshida Y."/>
            <person name="Ohtoshi R."/>
            <person name="Malay A.D."/>
            <person name="Moran D.A.P."/>
            <person name="Tomita M."/>
            <person name="Numata K."/>
            <person name="Arakawa K."/>
        </authorList>
    </citation>
    <scope>NUCLEOTIDE SEQUENCE</scope>
</reference>
<gene>
    <name evidence="1" type="ORF">TNCT_314561</name>
</gene>
<accession>A0A8X6FPU4</accession>
<comment type="caution">
    <text evidence="1">The sequence shown here is derived from an EMBL/GenBank/DDBJ whole genome shotgun (WGS) entry which is preliminary data.</text>
</comment>
<sequence length="108" mass="11961">MLKLMQTKLVTLNLDQVTKITDDSSAPQSLKVYSPPTTQSLDGFLYVSDFVVTTVAMWPITQIHAGIALSREGIKTLTDYTPCRETDTFSICPGLNSSFSMVYNTWSS</sequence>
<organism evidence="1 2">
    <name type="scientific">Trichonephila clavata</name>
    <name type="common">Joro spider</name>
    <name type="synonym">Nephila clavata</name>
    <dbReference type="NCBI Taxonomy" id="2740835"/>
    <lineage>
        <taxon>Eukaryota</taxon>
        <taxon>Metazoa</taxon>
        <taxon>Ecdysozoa</taxon>
        <taxon>Arthropoda</taxon>
        <taxon>Chelicerata</taxon>
        <taxon>Arachnida</taxon>
        <taxon>Araneae</taxon>
        <taxon>Araneomorphae</taxon>
        <taxon>Entelegynae</taxon>
        <taxon>Araneoidea</taxon>
        <taxon>Nephilidae</taxon>
        <taxon>Trichonephila</taxon>
    </lineage>
</organism>
<protein>
    <submittedName>
        <fullName evidence="1">Uncharacterized protein</fullName>
    </submittedName>
</protein>